<evidence type="ECO:0000313" key="4">
    <source>
        <dbReference type="EMBL" id="GAA0543025.1"/>
    </source>
</evidence>
<dbReference type="InterPro" id="IPR008274">
    <property type="entry name" value="AldOxase/xan_DH_MoCoBD1"/>
</dbReference>
<name>A0ABN1DGZ3_SACER</name>
<dbReference type="Pfam" id="PF01315">
    <property type="entry name" value="Ald_Xan_dh_C"/>
    <property type="match status" value="1"/>
</dbReference>
<dbReference type="EMBL" id="BAAAGS010000035">
    <property type="protein sequence ID" value="GAA0543025.1"/>
    <property type="molecule type" value="Genomic_DNA"/>
</dbReference>
<dbReference type="RefSeq" id="WP_009946691.1">
    <property type="nucleotide sequence ID" value="NZ_BAAAGS010000035.1"/>
</dbReference>
<evidence type="ECO:0000313" key="5">
    <source>
        <dbReference type="Proteomes" id="UP001500729"/>
    </source>
</evidence>
<dbReference type="InterPro" id="IPR037165">
    <property type="entry name" value="AldOxase/xan_DH_Mopterin-bd_sf"/>
</dbReference>
<dbReference type="SMART" id="SM01008">
    <property type="entry name" value="Ald_Xan_dh_C"/>
    <property type="match status" value="1"/>
</dbReference>
<dbReference type="Gene3D" id="3.90.1170.50">
    <property type="entry name" value="Aldehyde oxidase/xanthine dehydrogenase, a/b hammerhead"/>
    <property type="match status" value="1"/>
</dbReference>
<evidence type="ECO:0000256" key="2">
    <source>
        <dbReference type="ARBA" id="ARBA00023002"/>
    </source>
</evidence>
<feature type="domain" description="Aldehyde oxidase/xanthine dehydrogenase a/b hammerhead" evidence="3">
    <location>
        <begin position="23"/>
        <end position="135"/>
    </location>
</feature>
<evidence type="ECO:0000259" key="3">
    <source>
        <dbReference type="SMART" id="SM01008"/>
    </source>
</evidence>
<dbReference type="SUPFAM" id="SSF56003">
    <property type="entry name" value="Molybdenum cofactor-binding domain"/>
    <property type="match status" value="1"/>
</dbReference>
<keyword evidence="2" id="KW-0560">Oxidoreductase</keyword>
<keyword evidence="5" id="KW-1185">Reference proteome</keyword>
<reference evidence="4 5" key="1">
    <citation type="journal article" date="2019" name="Int. J. Syst. Evol. Microbiol.">
        <title>The Global Catalogue of Microorganisms (GCM) 10K type strain sequencing project: providing services to taxonomists for standard genome sequencing and annotation.</title>
        <authorList>
            <consortium name="The Broad Institute Genomics Platform"/>
            <consortium name="The Broad Institute Genome Sequencing Center for Infectious Disease"/>
            <person name="Wu L."/>
            <person name="Ma J."/>
        </authorList>
    </citation>
    <scope>NUCLEOTIDE SEQUENCE [LARGE SCALE GENOMIC DNA]</scope>
    <source>
        <strain evidence="4 5">JCM 10303</strain>
    </source>
</reference>
<protein>
    <submittedName>
        <fullName evidence="4">Xanthine dehydrogenase family protein molybdopterin-binding subunit</fullName>
    </submittedName>
</protein>
<comment type="caution">
    <text evidence="4">The sequence shown here is derived from an EMBL/GenBank/DDBJ whole genome shotgun (WGS) entry which is preliminary data.</text>
</comment>
<dbReference type="Proteomes" id="UP001500729">
    <property type="component" value="Unassembled WGS sequence"/>
</dbReference>
<accession>A0ABN1DGZ3</accession>
<proteinExistence type="predicted"/>
<dbReference type="InterPro" id="IPR000674">
    <property type="entry name" value="Ald_Oxase/Xan_DH_a/b"/>
</dbReference>
<keyword evidence="1" id="KW-0500">Molybdenum</keyword>
<dbReference type="InterPro" id="IPR046867">
    <property type="entry name" value="AldOxase/xan_DH_MoCoBD2"/>
</dbReference>
<organism evidence="4 5">
    <name type="scientific">Saccharopolyspora erythraea</name>
    <name type="common">Streptomyces erythraeus</name>
    <dbReference type="NCBI Taxonomy" id="1836"/>
    <lineage>
        <taxon>Bacteria</taxon>
        <taxon>Bacillati</taxon>
        <taxon>Actinomycetota</taxon>
        <taxon>Actinomycetes</taxon>
        <taxon>Pseudonocardiales</taxon>
        <taxon>Pseudonocardiaceae</taxon>
        <taxon>Saccharopolyspora</taxon>
    </lineage>
</organism>
<gene>
    <name evidence="4" type="ORF">GCM10009533_47530</name>
</gene>
<dbReference type="Pfam" id="PF02738">
    <property type="entry name" value="MoCoBD_1"/>
    <property type="match status" value="1"/>
</dbReference>
<dbReference type="Gene3D" id="3.30.365.10">
    <property type="entry name" value="Aldehyde oxidase/xanthine dehydrogenase, molybdopterin binding domain"/>
    <property type="match status" value="4"/>
</dbReference>
<dbReference type="InterPro" id="IPR036856">
    <property type="entry name" value="Ald_Oxase/Xan_DH_a/b_sf"/>
</dbReference>
<sequence>MTGHGQGWIGKSFARKEDHRLLTGRGSFVDDRPRPDALHAAFVRSPVASAVRASVDLSEVSGVDGVRAVFTDGELGVSGLTALLDRQEFVATSMPILAAGSVRYAGEPLAIVLADDPYAAEDGAERAAVDFEARQAVTSIEEALAPGAQGVHDELAANTFLDVASFSDDEIDDVFTGAHCVVRTALRTGRQNALPLEPRGCLAEWVDRDEQLVLHVSSQVPHQVRTAAARCLGLAERQVRVVVTDVGGGFGLKSVVGREEIAVAAAALRLRRPVKWIEDRSEALSASFHGRQQQYDVRAAFDAEGRILALDADIRCDVGAYSVFPFTSGVEPLMASAELPGVYRVPRYRARARAIATNKAPTAPYRGVSRPQIVAVMERLMERAARELSLDPLELRRRNLIDSFPYTGINGITYDPGSYRDSLDLCERRLREEGWFDSRDGDRRIGIGFACFNERTGYGTEAFAQRKMAVVPGYDISEARMDPGGSVTVTTGTSAHGQGHETTLAQIAADQLGLHPDRIKVRQGDTDLVSYGWGTFASRSAAIGGGAVRLSASRLADKIRTVAAHLLDTEAGNIDLADGWCRRRDTPGDGMPIAEVAEVAYLRANRLPKDVGPGLSAEASFDVLTSGTFSNATHGVVVELDPGTGSPRILRYLVVEDCGVVINPKIVDGQVRGGVAQGIAGALYEEIGYDSEGQPTAGSLMDYLVPTASEIPEIGVEHLETPCAFTETGAKGMGEGGTIGAPAAILNAVNDALRGTGVELDALPVRPEHIHRALERNR</sequence>
<dbReference type="PANTHER" id="PTHR11908">
    <property type="entry name" value="XANTHINE DEHYDROGENASE"/>
    <property type="match status" value="1"/>
</dbReference>
<dbReference type="PANTHER" id="PTHR11908:SF132">
    <property type="entry name" value="ALDEHYDE OXIDASE 1-RELATED"/>
    <property type="match status" value="1"/>
</dbReference>
<dbReference type="SUPFAM" id="SSF54665">
    <property type="entry name" value="CO dehydrogenase molybdoprotein N-domain-like"/>
    <property type="match status" value="1"/>
</dbReference>
<evidence type="ECO:0000256" key="1">
    <source>
        <dbReference type="ARBA" id="ARBA00022505"/>
    </source>
</evidence>
<dbReference type="Pfam" id="PF20256">
    <property type="entry name" value="MoCoBD_2"/>
    <property type="match status" value="1"/>
</dbReference>
<dbReference type="InterPro" id="IPR016208">
    <property type="entry name" value="Ald_Oxase/xanthine_DH-like"/>
</dbReference>